<dbReference type="Gene3D" id="2.120.10.30">
    <property type="entry name" value="TolB, C-terminal domain"/>
    <property type="match status" value="3"/>
</dbReference>
<name>A0A841SKL2_9BACL</name>
<dbReference type="NCBIfam" id="TIGR02543">
    <property type="entry name" value="List_Bact_rpt"/>
    <property type="match status" value="4"/>
</dbReference>
<dbReference type="Gene3D" id="2.60.40.4270">
    <property type="entry name" value="Listeria-Bacteroides repeat domain"/>
    <property type="match status" value="4"/>
</dbReference>
<dbReference type="PROSITE" id="PS50853">
    <property type="entry name" value="FN3"/>
    <property type="match status" value="1"/>
</dbReference>
<evidence type="ECO:0000259" key="2">
    <source>
        <dbReference type="PROSITE" id="PS50853"/>
    </source>
</evidence>
<dbReference type="Pfam" id="PF25021">
    <property type="entry name" value="TEN_NHL"/>
    <property type="match status" value="3"/>
</dbReference>
<comment type="caution">
    <text evidence="4">The sequence shown here is derived from an EMBL/GenBank/DDBJ whole genome shotgun (WGS) entry which is preliminary data.</text>
</comment>
<dbReference type="InterPro" id="IPR013378">
    <property type="entry name" value="InlB-like_B-rpt"/>
</dbReference>
<dbReference type="InterPro" id="IPR056822">
    <property type="entry name" value="TEN_NHL"/>
</dbReference>
<dbReference type="SUPFAM" id="SSF49265">
    <property type="entry name" value="Fibronectin type III"/>
    <property type="match status" value="1"/>
</dbReference>
<accession>A0A841SKL2</accession>
<dbReference type="InterPro" id="IPR011042">
    <property type="entry name" value="6-blade_b-propeller_TolB-like"/>
</dbReference>
<dbReference type="RefSeq" id="WP_185118291.1">
    <property type="nucleotide sequence ID" value="NZ_JACJVQ010000003.1"/>
</dbReference>
<dbReference type="PROSITE" id="PS51272">
    <property type="entry name" value="SLH"/>
    <property type="match status" value="3"/>
</dbReference>
<dbReference type="InterPro" id="IPR036116">
    <property type="entry name" value="FN3_sf"/>
</dbReference>
<dbReference type="Gene3D" id="2.60.40.10">
    <property type="entry name" value="Immunoglobulins"/>
    <property type="match status" value="1"/>
</dbReference>
<feature type="domain" description="SLH" evidence="3">
    <location>
        <begin position="1023"/>
        <end position="1080"/>
    </location>
</feature>
<dbReference type="CDD" id="cd00063">
    <property type="entry name" value="FN3"/>
    <property type="match status" value="1"/>
</dbReference>
<dbReference type="Pfam" id="PF00395">
    <property type="entry name" value="SLH"/>
    <property type="match status" value="3"/>
</dbReference>
<sequence length="1182" mass="124095">MGRRTGFRWKNALIVFIAVLLGTTGWIPLAPGGWMDSAAASANHYYISTVAGNGTPGSIGDGGPATSAQLYSPIGIAVDPAGDLYISERNNSTLRKVDASGTISTITDPLMFWQTGIVFDDSGNLYIANTGRHTILKRTPSGTVSVVAGSLGSQGYSGDGDPATSALLDIPTAVALDEDGNLYFSDSGNHVVRRVDNLTGKISTVAGNGSSGYSGDGGSALDARFINPQGLAFDGDGNLYVADVGTGTVRRVDKATGIIDTYAGSGSRGHSGDGGPAVSAQLASPLGIIFDGEGNLYISEEYYIRKVDPAGVIRTIAGSGTPGYSGDGGEAAMASMTAMQFMDFDRDGHLLFSDANAGVVRKLVPFYKASFESNGGSAVAAQNVDPGDVAAEPAAPTKTGHTFGGWYADAAFTTLYDFSAAVNEDLTLYAKWTPIPYTVTFDKNGGDTEASPASLTVNYGSSPGTLPTPPSRAGYRFLGWNTFADGSGTAFGAPTVVTGDITVYAQWTLASPVLSAAAGDGQATLTWTDVPGALTYSLYRRSGRDAYGVVPPDSVTGTVYKVTGLTNGTTYTFAVLAQTSSEAVVSNEIQVTPTDSPVAFYEISFESNGGTAVASLNVNSGDAALEPSAPTKTGHAFGGWYMDKALTIPYDFSEAVTTDLTLYAQWTPISYTVTFDKNGGDAEANPSILTVVYGSSAGTLPAPPSRAGYRFDGWNTAADGSGASFDASTIVSGHVTLYAQWTALPASPPASSAITIDIVDGKGGTTVDSAVVNRTIVDGLYEDRVPLSAGKAAQAFGRLKELGSDYGKLVFPDDKGKARYLSVMFANETAKLLSDSGTNAEIQSVHARIYIPGNSFAGATEDWTFGIVPILEEEVRKEVVSKAKTDALTQEAAGGAGAEVDAAGKPVRIESNSSDRKIDLILPLEGTPTDEEELIAFVEHEDGTKELIPGKVVDYDAEGKLGFRISVDKFGTFTVLNLPKDLEEHIAFILGYGDGTFGPERNLTRAEMAAILSRVIDRGENDEARAYSDIAAGYWAQDEIVRTTRMGLMSGYTDGRFKPDAPITRAEMASVLSRLLTLDANGGFGFPDTEGTWAALSIRKAQAAGVVTGYEDGSFRPNAKLTRAEAVAMIDRLLGRGPLSGAPQQWKDVPPAYWAYGYIQEASIDHRFEEEANREEVYVPIP</sequence>
<dbReference type="InterPro" id="IPR003961">
    <property type="entry name" value="FN3_dom"/>
</dbReference>
<evidence type="ECO:0000313" key="4">
    <source>
        <dbReference type="EMBL" id="MBB6633053.1"/>
    </source>
</evidence>
<dbReference type="PANTHER" id="PTHR46388:SF2">
    <property type="entry name" value="NHL REPEAT-CONTAINING PROTEIN 2"/>
    <property type="match status" value="1"/>
</dbReference>
<gene>
    <name evidence="4" type="ORF">H7B67_02865</name>
</gene>
<dbReference type="InterPro" id="IPR001119">
    <property type="entry name" value="SLH_dom"/>
</dbReference>
<evidence type="ECO:0000259" key="3">
    <source>
        <dbReference type="PROSITE" id="PS51272"/>
    </source>
</evidence>
<dbReference type="Proteomes" id="UP000535838">
    <property type="component" value="Unassembled WGS sequence"/>
</dbReference>
<organism evidence="4 5">
    <name type="scientific">Cohnella thailandensis</name>
    <dbReference type="NCBI Taxonomy" id="557557"/>
    <lineage>
        <taxon>Bacteria</taxon>
        <taxon>Bacillati</taxon>
        <taxon>Bacillota</taxon>
        <taxon>Bacilli</taxon>
        <taxon>Bacillales</taxon>
        <taxon>Paenibacillaceae</taxon>
        <taxon>Cohnella</taxon>
    </lineage>
</organism>
<dbReference type="AlphaFoldDB" id="A0A841SKL2"/>
<dbReference type="GO" id="GO:0030313">
    <property type="term" value="C:cell envelope"/>
    <property type="evidence" value="ECO:0007669"/>
    <property type="project" value="UniProtKB-SubCell"/>
</dbReference>
<comment type="subcellular location">
    <subcellularLocation>
        <location evidence="1">Cell envelope</location>
    </subcellularLocation>
</comment>
<dbReference type="InterPro" id="IPR013783">
    <property type="entry name" value="Ig-like_fold"/>
</dbReference>
<dbReference type="InterPro" id="IPR042229">
    <property type="entry name" value="Listeria/Bacterioides_rpt_sf"/>
</dbReference>
<dbReference type="EMBL" id="JACJVQ010000003">
    <property type="protein sequence ID" value="MBB6633053.1"/>
    <property type="molecule type" value="Genomic_DNA"/>
</dbReference>
<proteinExistence type="predicted"/>
<dbReference type="PANTHER" id="PTHR46388">
    <property type="entry name" value="NHL REPEAT-CONTAINING PROTEIN 2"/>
    <property type="match status" value="1"/>
</dbReference>
<feature type="domain" description="SLH" evidence="3">
    <location>
        <begin position="1081"/>
        <end position="1144"/>
    </location>
</feature>
<evidence type="ECO:0000256" key="1">
    <source>
        <dbReference type="ARBA" id="ARBA00004196"/>
    </source>
</evidence>
<dbReference type="Pfam" id="PF09479">
    <property type="entry name" value="Flg_new"/>
    <property type="match status" value="4"/>
</dbReference>
<dbReference type="SMART" id="SM00060">
    <property type="entry name" value="FN3"/>
    <property type="match status" value="1"/>
</dbReference>
<feature type="domain" description="SLH" evidence="3">
    <location>
        <begin position="961"/>
        <end position="1022"/>
    </location>
</feature>
<feature type="domain" description="Fibronectin type-III" evidence="2">
    <location>
        <begin position="508"/>
        <end position="599"/>
    </location>
</feature>
<dbReference type="SUPFAM" id="SSF63829">
    <property type="entry name" value="Calcium-dependent phosphotriesterase"/>
    <property type="match status" value="1"/>
</dbReference>
<evidence type="ECO:0000313" key="5">
    <source>
        <dbReference type="Proteomes" id="UP000535838"/>
    </source>
</evidence>
<protein>
    <submittedName>
        <fullName evidence="4">InlB B-repeat-containing protein</fullName>
    </submittedName>
</protein>
<reference evidence="4 5" key="1">
    <citation type="submission" date="2020-08" db="EMBL/GenBank/DDBJ databases">
        <title>Cohnella phylogeny.</title>
        <authorList>
            <person name="Dunlap C."/>
        </authorList>
    </citation>
    <scope>NUCLEOTIDE SEQUENCE [LARGE SCALE GENOMIC DNA]</scope>
    <source>
        <strain evidence="4 5">DSM 25241</strain>
    </source>
</reference>
<keyword evidence="5" id="KW-1185">Reference proteome</keyword>